<dbReference type="EMBL" id="FNYA01000003">
    <property type="protein sequence ID" value="SEI79554.1"/>
    <property type="molecule type" value="Genomic_DNA"/>
</dbReference>
<dbReference type="PROSITE" id="PS51257">
    <property type="entry name" value="PROKAR_LIPOPROTEIN"/>
    <property type="match status" value="1"/>
</dbReference>
<protein>
    <recommendedName>
        <fullName evidence="3">Lipoprotein</fullName>
    </recommendedName>
</protein>
<evidence type="ECO:0008006" key="3">
    <source>
        <dbReference type="Google" id="ProtNLM"/>
    </source>
</evidence>
<reference evidence="2" key="1">
    <citation type="submission" date="2016-10" db="EMBL/GenBank/DDBJ databases">
        <authorList>
            <person name="Varghese N."/>
            <person name="Submissions S."/>
        </authorList>
    </citation>
    <scope>NUCLEOTIDE SEQUENCE [LARGE SCALE GENOMIC DNA]</scope>
    <source>
        <strain evidence="2">DSM 17934</strain>
    </source>
</reference>
<dbReference type="Proteomes" id="UP000199702">
    <property type="component" value="Unassembled WGS sequence"/>
</dbReference>
<accession>A0A1H6TMY6</accession>
<dbReference type="OrthoDB" id="1350910at2"/>
<evidence type="ECO:0000313" key="1">
    <source>
        <dbReference type="EMBL" id="SEI79554.1"/>
    </source>
</evidence>
<name>A0A1H6TMY6_9FLAO</name>
<proteinExistence type="predicted"/>
<dbReference type="AlphaFoldDB" id="A0A1H6TMY6"/>
<gene>
    <name evidence="1" type="ORF">SAMN05660918_1653</name>
</gene>
<dbReference type="STRING" id="402734.SAMN05660918_1653"/>
<dbReference type="RefSeq" id="WP_091311269.1">
    <property type="nucleotide sequence ID" value="NZ_CBCSJU010000007.1"/>
</dbReference>
<organism evidence="1 2">
    <name type="scientific">Flavobacterium terrigena</name>
    <dbReference type="NCBI Taxonomy" id="402734"/>
    <lineage>
        <taxon>Bacteria</taxon>
        <taxon>Pseudomonadati</taxon>
        <taxon>Bacteroidota</taxon>
        <taxon>Flavobacteriia</taxon>
        <taxon>Flavobacteriales</taxon>
        <taxon>Flavobacteriaceae</taxon>
        <taxon>Flavobacterium</taxon>
    </lineage>
</organism>
<keyword evidence="2" id="KW-1185">Reference proteome</keyword>
<sequence>MKTKFLTLLLSLSLLFGCKNENSDSSETDLTKQEQNNLFRVTVEAKVLADDFIHLYYTEDGSIDFGKNKPISSKVVGSKDFQYVIFNLPEDVIPNELRFDFGSNEKQEDIYLKSIKFDYGNKTRLLSGMEIGSFFRADGSNCLFEINTGKISSIKKDGKRQMPLLYPHEVALKNEIEKMIK</sequence>
<evidence type="ECO:0000313" key="2">
    <source>
        <dbReference type="Proteomes" id="UP000199702"/>
    </source>
</evidence>